<comment type="caution">
    <text evidence="1">The sequence shown here is derived from an EMBL/GenBank/DDBJ whole genome shotgun (WGS) entry which is preliminary data.</text>
</comment>
<proteinExistence type="predicted"/>
<dbReference type="InterPro" id="IPR012334">
    <property type="entry name" value="Pectin_lyas_fold"/>
</dbReference>
<dbReference type="Gene3D" id="2.160.20.10">
    <property type="entry name" value="Single-stranded right-handed beta-helix, Pectin lyase-like"/>
    <property type="match status" value="2"/>
</dbReference>
<dbReference type="Proteomes" id="UP001144347">
    <property type="component" value="Unassembled WGS sequence"/>
</dbReference>
<dbReference type="RefSeq" id="WP_269427052.1">
    <property type="nucleotide sequence ID" value="NZ_JAPWGM010000002.1"/>
</dbReference>
<evidence type="ECO:0000313" key="2">
    <source>
        <dbReference type="Proteomes" id="UP001144347"/>
    </source>
</evidence>
<protein>
    <recommendedName>
        <fullName evidence="3">Pectate lyase superfamily protein domain-containing protein</fullName>
    </recommendedName>
</protein>
<evidence type="ECO:0000313" key="1">
    <source>
        <dbReference type="EMBL" id="MCZ4243985.1"/>
    </source>
</evidence>
<evidence type="ECO:0008006" key="3">
    <source>
        <dbReference type="Google" id="ProtNLM"/>
    </source>
</evidence>
<dbReference type="EMBL" id="JAPWGM010000002">
    <property type="protein sequence ID" value="MCZ4243985.1"/>
    <property type="molecule type" value="Genomic_DNA"/>
</dbReference>
<sequence>MKFKAKSHPYLQLIKRNFSGFVLCLIMMVITHSGFAQQWESQFVKIQSNGRLKYIADKNKNIIPDFSRVGYHQNDKVIPDVKTVIVLSATGDHDQEKIQQAIDDLAKKQPDENGIRGAVLLKKGTYKIPGSLKIATGGIVLRGEGDETKLIASGKGKRKTIMASGSGRANEISGSRIKITDHYVPVGTKSFTVASSKGLKVGDQIMIYRPGTTKWIQDLKMDQIEPGTGTIQWTPADYNLEFERVITSIQGDKITIDNPIVMAMEDQYGGGEIYKYTFEGRIAEVGIENLYLESEYKGDTDEEHGWDAISFNKIENSWIKNVTSRYFGYSCVNLGHDSKQITVMDSKCLAPKSQIIGGRRYSFNNDGQLNLFMGCYASEGRHDYVTGAKVCGPNVFYNCKSENAKADIGPHHRWAMGTLYDNIITDGEINIQDRGNWGTGHGWSGVNQVLWNCTAAKAAVQNPYVSGKNYAIGLKAKKYNGRLKGRPDGIWEGQNKAGLNPQSLYLKQVEESKK</sequence>
<gene>
    <name evidence="1" type="ORF">O0955_08190</name>
</gene>
<keyword evidence="2" id="KW-1185">Reference proteome</keyword>
<name>A0ABT4L7W1_9SPHI</name>
<dbReference type="SUPFAM" id="SSF51126">
    <property type="entry name" value="Pectin lyase-like"/>
    <property type="match status" value="1"/>
</dbReference>
<reference evidence="1" key="1">
    <citation type="submission" date="2022-12" db="EMBL/GenBank/DDBJ databases">
        <title>Genome sequence of HCMS5-2.</title>
        <authorList>
            <person name="Woo H."/>
        </authorList>
    </citation>
    <scope>NUCLEOTIDE SEQUENCE</scope>
    <source>
        <strain evidence="1">HCMS5-2</strain>
    </source>
</reference>
<organism evidence="1 2">
    <name type="scientific">Pedobacter punctiformis</name>
    <dbReference type="NCBI Taxonomy" id="3004097"/>
    <lineage>
        <taxon>Bacteria</taxon>
        <taxon>Pseudomonadati</taxon>
        <taxon>Bacteroidota</taxon>
        <taxon>Sphingobacteriia</taxon>
        <taxon>Sphingobacteriales</taxon>
        <taxon>Sphingobacteriaceae</taxon>
        <taxon>Pedobacter</taxon>
    </lineage>
</organism>
<accession>A0ABT4L7W1</accession>
<dbReference type="InterPro" id="IPR011050">
    <property type="entry name" value="Pectin_lyase_fold/virulence"/>
</dbReference>